<name>A0A7Z7VMH0_VIBCL</name>
<dbReference type="EMBL" id="SISP01000032">
    <property type="protein sequence ID" value="TBM39796.1"/>
    <property type="molecule type" value="Genomic_DNA"/>
</dbReference>
<dbReference type="RefSeq" id="WP_154813892.1">
    <property type="nucleotide sequence ID" value="NZ_JAILXN010000002.1"/>
</dbReference>
<protein>
    <recommendedName>
        <fullName evidence="3">Replication protein</fullName>
    </recommendedName>
</protein>
<evidence type="ECO:0000313" key="1">
    <source>
        <dbReference type="EMBL" id="TBM39796.1"/>
    </source>
</evidence>
<reference evidence="1 2" key="1">
    <citation type="submission" date="2019-02" db="EMBL/GenBank/DDBJ databases">
        <title>Genomic plasticity associated with the antimicrobial resistance in Vibrio cholerae.</title>
        <authorList>
            <person name="Verma J."/>
            <person name="Bag S."/>
            <person name="Saha B."/>
            <person name="Kumar P."/>
            <person name="Ghosh T.S."/>
            <person name="Dayal M."/>
            <person name="Senapati T."/>
            <person name="Mehra S."/>
            <person name="Dey P."/>
            <person name="Desigamani A."/>
            <person name="Kumar D."/>
            <person name="Rana P."/>
            <person name="Kumar B."/>
            <person name="Maiti T.K."/>
            <person name="Sharma N.C."/>
            <person name="Bhadra R.K."/>
            <person name="Mutreja A."/>
            <person name="Nair G.B."/>
            <person name="Ramamurthy T."/>
            <person name="Das B."/>
        </authorList>
    </citation>
    <scope>NUCLEOTIDE SEQUENCE [LARGE SCALE GENOMIC DNA]</scope>
    <source>
        <strain evidence="1 2">IDH06781</strain>
    </source>
</reference>
<accession>A0A7Z7VMH0</accession>
<evidence type="ECO:0000313" key="2">
    <source>
        <dbReference type="Proteomes" id="UP000294145"/>
    </source>
</evidence>
<dbReference type="Proteomes" id="UP000294145">
    <property type="component" value="Unassembled WGS sequence"/>
</dbReference>
<sequence length="338" mass="39013">MSVIGLNNSPAWQEDRSGWRRYTPKFDIPMPNHPIARRLDALLSGHNWNLNRFMRKLRKDGATLKRRKLADGSWKTKHIAPRRASIRLEREQTLDALVRAMIYRANYDPDAPYLFEVKASMEELAKMIGQLHQYEPGYDGNNGQYRHGRKACDPVHAAADDLEAAEMIVVVREFDQETKTNKAKRIFLRPNFFKGFGLTMDDTRSMLSMAKKWQERNGLIKTAKQKRQDELLRQTESDRIASLDRPSLRNLLARIRREFTGENKHTKSVMAAHQRLKEAEKRATKSTRSESESRLITLQAQLPPSVVIRAKWAIRDKHGLSAGPEFDALLLESLELLT</sequence>
<comment type="caution">
    <text evidence="1">The sequence shown here is derived from an EMBL/GenBank/DDBJ whole genome shotgun (WGS) entry which is preliminary data.</text>
</comment>
<organism evidence="1 2">
    <name type="scientific">Vibrio cholerae</name>
    <dbReference type="NCBI Taxonomy" id="666"/>
    <lineage>
        <taxon>Bacteria</taxon>
        <taxon>Pseudomonadati</taxon>
        <taxon>Pseudomonadota</taxon>
        <taxon>Gammaproteobacteria</taxon>
        <taxon>Vibrionales</taxon>
        <taxon>Vibrionaceae</taxon>
        <taxon>Vibrio</taxon>
    </lineage>
</organism>
<proteinExistence type="predicted"/>
<dbReference type="AlphaFoldDB" id="A0A7Z7VMH0"/>
<gene>
    <name evidence="1" type="ORF">EYB64_16280</name>
</gene>
<evidence type="ECO:0008006" key="3">
    <source>
        <dbReference type="Google" id="ProtNLM"/>
    </source>
</evidence>